<proteinExistence type="predicted"/>
<evidence type="ECO:0000313" key="2">
    <source>
        <dbReference type="Proteomes" id="UP000019249"/>
    </source>
</evidence>
<dbReference type="RefSeq" id="WP_036096961.1">
    <property type="nucleotide sequence ID" value="NZ_AODF01000010.1"/>
</dbReference>
<dbReference type="InterPro" id="IPR012674">
    <property type="entry name" value="Calycin"/>
</dbReference>
<keyword evidence="2" id="KW-1185">Reference proteome</keyword>
<comment type="caution">
    <text evidence="1">The sequence shown here is derived from an EMBL/GenBank/DDBJ whole genome shotgun (WGS) entry which is preliminary data.</text>
</comment>
<dbReference type="InterPro" id="IPR015231">
    <property type="entry name" value="DUF1934"/>
</dbReference>
<dbReference type="SUPFAM" id="SSF50814">
    <property type="entry name" value="Lipocalins"/>
    <property type="match status" value="1"/>
</dbReference>
<gene>
    <name evidence="1" type="ORF">MFLO_06504</name>
</gene>
<evidence type="ECO:0000313" key="1">
    <source>
        <dbReference type="EMBL" id="EUJ32736.1"/>
    </source>
</evidence>
<protein>
    <recommendedName>
        <fullName evidence="3">DUF1934 domain-containing protein</fullName>
    </recommendedName>
</protein>
<name>A0ABN0RG23_9LIST</name>
<dbReference type="EMBL" id="AODF01000010">
    <property type="protein sequence ID" value="EUJ32736.1"/>
    <property type="molecule type" value="Genomic_DNA"/>
</dbReference>
<dbReference type="Gene3D" id="2.40.128.20">
    <property type="match status" value="1"/>
</dbReference>
<organism evidence="1 2">
    <name type="scientific">Listeria floridensis FSL S10-1187</name>
    <dbReference type="NCBI Taxonomy" id="1265817"/>
    <lineage>
        <taxon>Bacteria</taxon>
        <taxon>Bacillati</taxon>
        <taxon>Bacillota</taxon>
        <taxon>Bacilli</taxon>
        <taxon>Bacillales</taxon>
        <taxon>Listeriaceae</taxon>
        <taxon>Listeria</taxon>
    </lineage>
</organism>
<dbReference type="Pfam" id="PF09148">
    <property type="entry name" value="DUF1934"/>
    <property type="match status" value="1"/>
</dbReference>
<dbReference type="Proteomes" id="UP000019249">
    <property type="component" value="Unassembled WGS sequence"/>
</dbReference>
<reference evidence="1 2" key="1">
    <citation type="journal article" date="2014" name="Int. J. Syst. Evol. Microbiol.">
        <title>Listeria floridensis sp. nov., Listeria aquatica sp. nov., Listeria cornellensis sp. nov., Listeria riparia sp. nov. and Listeria grandensis sp. nov., from agricultural and natural environments.</title>
        <authorList>
            <person name="den Bakker H.C."/>
            <person name="Warchocki S."/>
            <person name="Wright E.M."/>
            <person name="Allred A.F."/>
            <person name="Ahlstrom C."/>
            <person name="Manuel C.S."/>
            <person name="Stasiewicz M.J."/>
            <person name="Burrell A."/>
            <person name="Roof S."/>
            <person name="Strawn L."/>
            <person name="Fortes E.D."/>
            <person name="Nightingale K.K."/>
            <person name="Kephart D."/>
            <person name="Wiedmann M."/>
        </authorList>
    </citation>
    <scope>NUCLEOTIDE SEQUENCE [LARGE SCALE GENOMIC DNA]</scope>
    <source>
        <strain evidence="1 2">FSL S10-1187</strain>
    </source>
</reference>
<accession>A0ABN0RG23</accession>
<sequence length="149" mass="16982">MAKERKTVQIQITNLIRQMDALEKTEMTVPGVFYRDAGNIYLHYEEKQVAGNIRSVLKISEKELLLLRSGAVNMRLHFFKDRKRSTASVDSGAGKLVFESELVGYNETFQEEAEVRGEVAFQYDLLSAGTYIGSYEVTMRIEEAPDEFS</sequence>
<evidence type="ECO:0008006" key="3">
    <source>
        <dbReference type="Google" id="ProtNLM"/>
    </source>
</evidence>